<dbReference type="AlphaFoldDB" id="A0A3B1BAQ3"/>
<reference evidence="1" key="1">
    <citation type="submission" date="2018-06" db="EMBL/GenBank/DDBJ databases">
        <authorList>
            <person name="Zhirakovskaya E."/>
        </authorList>
    </citation>
    <scope>NUCLEOTIDE SEQUENCE</scope>
</reference>
<dbReference type="EMBL" id="UOFW01000257">
    <property type="protein sequence ID" value="VAX09063.1"/>
    <property type="molecule type" value="Genomic_DNA"/>
</dbReference>
<accession>A0A3B1BAQ3</accession>
<evidence type="ECO:0000313" key="1">
    <source>
        <dbReference type="EMBL" id="VAX09063.1"/>
    </source>
</evidence>
<name>A0A3B1BAQ3_9ZZZZ</name>
<protein>
    <recommendedName>
        <fullName evidence="2">Flagellar protein FliL</fullName>
    </recommendedName>
</protein>
<gene>
    <name evidence="1" type="ORF">MNBD_ALPHA03-422</name>
</gene>
<evidence type="ECO:0008006" key="2">
    <source>
        <dbReference type="Google" id="ProtNLM"/>
    </source>
</evidence>
<sequence length="133" mass="14916">MGLIFMTSQFFIIAQSGAEEKKADNPETTPQLYINVPPFAVTMYHKGRPKGNMTITMLIQIAEGEKHTAATRILPRLSNAYLMEANRLAHDYFDVTRPVNIGILGETFQIATNRTLGHKEARVLISDVVVNKR</sequence>
<proteinExistence type="predicted"/>
<organism evidence="1">
    <name type="scientific">hydrothermal vent metagenome</name>
    <dbReference type="NCBI Taxonomy" id="652676"/>
    <lineage>
        <taxon>unclassified sequences</taxon>
        <taxon>metagenomes</taxon>
        <taxon>ecological metagenomes</taxon>
    </lineage>
</organism>